<keyword evidence="2" id="KW-0805">Transcription regulation</keyword>
<dbReference type="Pfam" id="PF03466">
    <property type="entry name" value="LysR_substrate"/>
    <property type="match status" value="1"/>
</dbReference>
<dbReference type="GO" id="GO:0003700">
    <property type="term" value="F:DNA-binding transcription factor activity"/>
    <property type="evidence" value="ECO:0007669"/>
    <property type="project" value="InterPro"/>
</dbReference>
<reference evidence="6 7" key="1">
    <citation type="submission" date="2020-01" db="EMBL/GenBank/DDBJ databases">
        <title>Genome sequencing of strain KACC 21265.</title>
        <authorList>
            <person name="Heo J."/>
            <person name="Kim S.-J."/>
            <person name="Kim J.-S."/>
            <person name="Hong S.-B."/>
            <person name="Kwon S.-W."/>
        </authorList>
    </citation>
    <scope>NUCLEOTIDE SEQUENCE [LARGE SCALE GENOMIC DNA]</scope>
    <source>
        <strain evidence="6 7">KACC 21265</strain>
    </source>
</reference>
<protein>
    <submittedName>
        <fullName evidence="6">LysR family transcriptional regulator</fullName>
    </submittedName>
</protein>
<keyword evidence="4" id="KW-0804">Transcription</keyword>
<evidence type="ECO:0000256" key="2">
    <source>
        <dbReference type="ARBA" id="ARBA00023015"/>
    </source>
</evidence>
<dbReference type="Pfam" id="PF00126">
    <property type="entry name" value="HTH_1"/>
    <property type="match status" value="1"/>
</dbReference>
<organism evidence="6 7">
    <name type="scientific">Xylophilus rhododendri</name>
    <dbReference type="NCBI Taxonomy" id="2697032"/>
    <lineage>
        <taxon>Bacteria</taxon>
        <taxon>Pseudomonadati</taxon>
        <taxon>Pseudomonadota</taxon>
        <taxon>Betaproteobacteria</taxon>
        <taxon>Burkholderiales</taxon>
        <taxon>Xylophilus</taxon>
    </lineage>
</organism>
<dbReference type="RefSeq" id="WP_160551011.1">
    <property type="nucleotide sequence ID" value="NZ_CP047650.1"/>
</dbReference>
<dbReference type="PANTHER" id="PTHR30427">
    <property type="entry name" value="TRANSCRIPTIONAL ACTIVATOR PROTEIN LYSR"/>
    <property type="match status" value="1"/>
</dbReference>
<evidence type="ECO:0000256" key="4">
    <source>
        <dbReference type="ARBA" id="ARBA00023163"/>
    </source>
</evidence>
<dbReference type="Gene3D" id="3.40.190.290">
    <property type="match status" value="1"/>
</dbReference>
<evidence type="ECO:0000256" key="3">
    <source>
        <dbReference type="ARBA" id="ARBA00023125"/>
    </source>
</evidence>
<evidence type="ECO:0000313" key="6">
    <source>
        <dbReference type="EMBL" id="QHI97493.1"/>
    </source>
</evidence>
<dbReference type="SUPFAM" id="SSF53850">
    <property type="entry name" value="Periplasmic binding protein-like II"/>
    <property type="match status" value="1"/>
</dbReference>
<gene>
    <name evidence="6" type="ORF">GT347_05530</name>
</gene>
<proteinExistence type="inferred from homology"/>
<dbReference type="EMBL" id="CP047650">
    <property type="protein sequence ID" value="QHI97493.1"/>
    <property type="molecule type" value="Genomic_DNA"/>
</dbReference>
<keyword evidence="3" id="KW-0238">DNA-binding</keyword>
<evidence type="ECO:0000313" key="7">
    <source>
        <dbReference type="Proteomes" id="UP000464787"/>
    </source>
</evidence>
<evidence type="ECO:0000256" key="1">
    <source>
        <dbReference type="ARBA" id="ARBA00009437"/>
    </source>
</evidence>
<dbReference type="InterPro" id="IPR005119">
    <property type="entry name" value="LysR_subst-bd"/>
</dbReference>
<sequence>MNLRQIEVLRAVIRCETTMGAARELAMSQPAVSNAIKHMERQAGFALFERVNNRLLPTADARTLFAESESIFELHSTLNSRIQDMRERRTGHLRVISTPPLANAGLPVGLRNFMAKHADVRAHVDVGDARRVLDAVQSGVSELGFVLASPRTPPSAHAQVLVHSNMVCVMPPQHALASRELVRPQDLAGFPFVALHRDTTFGKAVRQSFLKVGETVDYLAETRYCHTACLLVESGVGVSVVDPFSALAFRRTGMVVKRFEPQTPVTAYVVVSDRQPVSRLGGFFIDEMRRVLESVDVDVHA</sequence>
<dbReference type="Gene3D" id="1.10.10.10">
    <property type="entry name" value="Winged helix-like DNA-binding domain superfamily/Winged helix DNA-binding domain"/>
    <property type="match status" value="1"/>
</dbReference>
<name>A0A857J2M7_9BURK</name>
<dbReference type="Proteomes" id="UP000464787">
    <property type="component" value="Chromosome"/>
</dbReference>
<dbReference type="PROSITE" id="PS50931">
    <property type="entry name" value="HTH_LYSR"/>
    <property type="match status" value="1"/>
</dbReference>
<dbReference type="KEGG" id="xyk:GT347_05530"/>
<dbReference type="GO" id="GO:0010628">
    <property type="term" value="P:positive regulation of gene expression"/>
    <property type="evidence" value="ECO:0007669"/>
    <property type="project" value="TreeGrafter"/>
</dbReference>
<dbReference type="PANTHER" id="PTHR30427:SF1">
    <property type="entry name" value="TRANSCRIPTIONAL ACTIVATOR PROTEIN LYSR"/>
    <property type="match status" value="1"/>
</dbReference>
<keyword evidence="7" id="KW-1185">Reference proteome</keyword>
<evidence type="ECO:0000259" key="5">
    <source>
        <dbReference type="PROSITE" id="PS50931"/>
    </source>
</evidence>
<accession>A0A857J2M7</accession>
<dbReference type="InterPro" id="IPR036388">
    <property type="entry name" value="WH-like_DNA-bd_sf"/>
</dbReference>
<dbReference type="InterPro" id="IPR000847">
    <property type="entry name" value="LysR_HTH_N"/>
</dbReference>
<comment type="similarity">
    <text evidence="1">Belongs to the LysR transcriptional regulatory family.</text>
</comment>
<dbReference type="InterPro" id="IPR036390">
    <property type="entry name" value="WH_DNA-bd_sf"/>
</dbReference>
<feature type="domain" description="HTH lysR-type" evidence="5">
    <location>
        <begin position="1"/>
        <end position="58"/>
    </location>
</feature>
<dbReference type="SUPFAM" id="SSF46785">
    <property type="entry name" value="Winged helix' DNA-binding domain"/>
    <property type="match status" value="1"/>
</dbReference>
<dbReference type="GO" id="GO:0043565">
    <property type="term" value="F:sequence-specific DNA binding"/>
    <property type="evidence" value="ECO:0007669"/>
    <property type="project" value="TreeGrafter"/>
</dbReference>
<dbReference type="AlphaFoldDB" id="A0A857J2M7"/>
<dbReference type="PRINTS" id="PR00039">
    <property type="entry name" value="HTHLYSR"/>
</dbReference>